<evidence type="ECO:0000256" key="9">
    <source>
        <dbReference type="ARBA" id="ARBA00023136"/>
    </source>
</evidence>
<dbReference type="InterPro" id="IPR039421">
    <property type="entry name" value="Type_1_exporter"/>
</dbReference>
<keyword evidence="10" id="KW-0325">Glycoprotein</keyword>
<gene>
    <name evidence="16" type="ORF">Fmac_007455</name>
</gene>
<evidence type="ECO:0000256" key="8">
    <source>
        <dbReference type="ARBA" id="ARBA00022989"/>
    </source>
</evidence>
<feature type="transmembrane region" description="Helical" evidence="13">
    <location>
        <begin position="197"/>
        <end position="216"/>
    </location>
</feature>
<evidence type="ECO:0000256" key="5">
    <source>
        <dbReference type="ARBA" id="ARBA00022737"/>
    </source>
</evidence>
<dbReference type="GO" id="GO:0005886">
    <property type="term" value="C:plasma membrane"/>
    <property type="evidence" value="ECO:0007669"/>
    <property type="project" value="UniProtKB-SubCell"/>
</dbReference>
<evidence type="ECO:0000256" key="2">
    <source>
        <dbReference type="ARBA" id="ARBA00007577"/>
    </source>
</evidence>
<dbReference type="GO" id="GO:0005524">
    <property type="term" value="F:ATP binding"/>
    <property type="evidence" value="ECO:0007669"/>
    <property type="project" value="UniProtKB-KW"/>
</dbReference>
<evidence type="ECO:0000256" key="12">
    <source>
        <dbReference type="SAM" id="MobiDB-lite"/>
    </source>
</evidence>
<evidence type="ECO:0000313" key="16">
    <source>
        <dbReference type="EMBL" id="KAL2339515.1"/>
    </source>
</evidence>
<dbReference type="PROSITE" id="PS50929">
    <property type="entry name" value="ABC_TM1F"/>
    <property type="match status" value="2"/>
</dbReference>
<accession>A0ABD1MWV7</accession>
<evidence type="ECO:0000256" key="11">
    <source>
        <dbReference type="ARBA" id="ARBA00062948"/>
    </source>
</evidence>
<dbReference type="PANTHER" id="PTHR43394">
    <property type="entry name" value="ATP-DEPENDENT PERMEASE MDL1, MITOCHONDRIAL"/>
    <property type="match status" value="1"/>
</dbReference>
<comment type="similarity">
    <text evidence="2">Belongs to the ABC transporter superfamily. ABCB family. Multidrug resistance exporter (TC 3.A.1.201) subfamily.</text>
</comment>
<feature type="transmembrane region" description="Helical" evidence="13">
    <location>
        <begin position="288"/>
        <end position="308"/>
    </location>
</feature>
<dbReference type="EMBL" id="JBGMDY010000003">
    <property type="protein sequence ID" value="KAL2339515.1"/>
    <property type="molecule type" value="Genomic_DNA"/>
</dbReference>
<evidence type="ECO:0000256" key="6">
    <source>
        <dbReference type="ARBA" id="ARBA00022741"/>
    </source>
</evidence>
<keyword evidence="7" id="KW-0067">ATP-binding</keyword>
<protein>
    <submittedName>
        <fullName evidence="16">Uncharacterized protein</fullName>
    </submittedName>
</protein>
<name>A0ABD1MWV7_9FABA</name>
<evidence type="ECO:0000259" key="15">
    <source>
        <dbReference type="PROSITE" id="PS50929"/>
    </source>
</evidence>
<reference evidence="16 17" key="1">
    <citation type="submission" date="2024-08" db="EMBL/GenBank/DDBJ databases">
        <title>Insights into the chromosomal genome structure of Flemingia macrophylla.</title>
        <authorList>
            <person name="Ding Y."/>
            <person name="Zhao Y."/>
            <person name="Bi W."/>
            <person name="Wu M."/>
            <person name="Zhao G."/>
            <person name="Gong Y."/>
            <person name="Li W."/>
            <person name="Zhang P."/>
        </authorList>
    </citation>
    <scope>NUCLEOTIDE SEQUENCE [LARGE SCALE GENOMIC DNA]</scope>
    <source>
        <strain evidence="16">DYQJB</strain>
        <tissue evidence="16">Leaf</tissue>
    </source>
</reference>
<evidence type="ECO:0000256" key="1">
    <source>
        <dbReference type="ARBA" id="ARBA00004651"/>
    </source>
</evidence>
<evidence type="ECO:0000256" key="13">
    <source>
        <dbReference type="SAM" id="Phobius"/>
    </source>
</evidence>
<feature type="transmembrane region" description="Helical" evidence="13">
    <location>
        <begin position="909"/>
        <end position="931"/>
    </location>
</feature>
<feature type="transmembrane region" description="Helical" evidence="13">
    <location>
        <begin position="48"/>
        <end position="72"/>
    </location>
</feature>
<evidence type="ECO:0000256" key="3">
    <source>
        <dbReference type="ARBA" id="ARBA00022448"/>
    </source>
</evidence>
<organism evidence="16 17">
    <name type="scientific">Flemingia macrophylla</name>
    <dbReference type="NCBI Taxonomy" id="520843"/>
    <lineage>
        <taxon>Eukaryota</taxon>
        <taxon>Viridiplantae</taxon>
        <taxon>Streptophyta</taxon>
        <taxon>Embryophyta</taxon>
        <taxon>Tracheophyta</taxon>
        <taxon>Spermatophyta</taxon>
        <taxon>Magnoliopsida</taxon>
        <taxon>eudicotyledons</taxon>
        <taxon>Gunneridae</taxon>
        <taxon>Pentapetalae</taxon>
        <taxon>rosids</taxon>
        <taxon>fabids</taxon>
        <taxon>Fabales</taxon>
        <taxon>Fabaceae</taxon>
        <taxon>Papilionoideae</taxon>
        <taxon>50 kb inversion clade</taxon>
        <taxon>NPAAA clade</taxon>
        <taxon>indigoferoid/millettioid clade</taxon>
        <taxon>Phaseoleae</taxon>
        <taxon>Flemingia</taxon>
    </lineage>
</organism>
<feature type="region of interest" description="Disordered" evidence="12">
    <location>
        <begin position="1"/>
        <end position="20"/>
    </location>
</feature>
<feature type="transmembrane region" description="Helical" evidence="13">
    <location>
        <begin position="683"/>
        <end position="708"/>
    </location>
</feature>
<dbReference type="PANTHER" id="PTHR43394:SF11">
    <property type="entry name" value="ATP-BINDING CASSETTE TRANSPORTER"/>
    <property type="match status" value="1"/>
</dbReference>
<keyword evidence="8 13" id="KW-1133">Transmembrane helix</keyword>
<feature type="domain" description="ABC transmembrane type-1" evidence="15">
    <location>
        <begin position="687"/>
        <end position="971"/>
    </location>
</feature>
<dbReference type="PROSITE" id="PS00211">
    <property type="entry name" value="ABC_TRANSPORTER_1"/>
    <property type="match status" value="2"/>
</dbReference>
<evidence type="ECO:0000256" key="4">
    <source>
        <dbReference type="ARBA" id="ARBA00022692"/>
    </source>
</evidence>
<dbReference type="InterPro" id="IPR017871">
    <property type="entry name" value="ABC_transporter-like_CS"/>
</dbReference>
<dbReference type="CDD" id="cd18577">
    <property type="entry name" value="ABC_6TM_Pgp_ABCB1_D1_like"/>
    <property type="match status" value="1"/>
</dbReference>
<dbReference type="SUPFAM" id="SSF52540">
    <property type="entry name" value="P-loop containing nucleoside triphosphate hydrolases"/>
    <property type="match status" value="2"/>
</dbReference>
<feature type="domain" description="ABC transporter" evidence="14">
    <location>
        <begin position="1006"/>
        <end position="1250"/>
    </location>
</feature>
<feature type="domain" description="ABC transmembrane type-1" evidence="15">
    <location>
        <begin position="53"/>
        <end position="340"/>
    </location>
</feature>
<dbReference type="Gene3D" id="3.40.50.300">
    <property type="entry name" value="P-loop containing nucleotide triphosphate hydrolases"/>
    <property type="match status" value="2"/>
</dbReference>
<keyword evidence="3" id="KW-0813">Transport</keyword>
<dbReference type="AlphaFoldDB" id="A0ABD1MWV7"/>
<feature type="transmembrane region" description="Helical" evidence="13">
    <location>
        <begin position="804"/>
        <end position="824"/>
    </location>
</feature>
<keyword evidence="5" id="KW-0677">Repeat</keyword>
<keyword evidence="9 13" id="KW-0472">Membrane</keyword>
<keyword evidence="6" id="KW-0547">Nucleotide-binding</keyword>
<dbReference type="InterPro" id="IPR027417">
    <property type="entry name" value="P-loop_NTPase"/>
</dbReference>
<dbReference type="PROSITE" id="PS50893">
    <property type="entry name" value="ABC_TRANSPORTER_2"/>
    <property type="match status" value="2"/>
</dbReference>
<dbReference type="Gene3D" id="1.20.1560.10">
    <property type="entry name" value="ABC transporter type 1, transmembrane domain"/>
    <property type="match status" value="1"/>
</dbReference>
<dbReference type="SMART" id="SM00382">
    <property type="entry name" value="AAA"/>
    <property type="match status" value="2"/>
</dbReference>
<dbReference type="CDD" id="cd03249">
    <property type="entry name" value="ABC_MTABC3_MDL1_MDL2"/>
    <property type="match status" value="2"/>
</dbReference>
<comment type="caution">
    <text evidence="16">The sequence shown here is derived from an EMBL/GenBank/DDBJ whole genome shotgun (WGS) entry which is preliminary data.</text>
</comment>
<dbReference type="InterPro" id="IPR003593">
    <property type="entry name" value="AAA+_ATPase"/>
</dbReference>
<dbReference type="Proteomes" id="UP001603857">
    <property type="component" value="Unassembled WGS sequence"/>
</dbReference>
<dbReference type="FunFam" id="3.40.50.300:FF:000066">
    <property type="entry name" value="ABC transporter B family member 1"/>
    <property type="match status" value="1"/>
</dbReference>
<evidence type="ECO:0000256" key="7">
    <source>
        <dbReference type="ARBA" id="ARBA00022840"/>
    </source>
</evidence>
<comment type="subcellular location">
    <subcellularLocation>
        <location evidence="1">Cell membrane</location>
        <topology evidence="1">Multi-pass membrane protein</topology>
    </subcellularLocation>
</comment>
<dbReference type="InterPro" id="IPR036640">
    <property type="entry name" value="ABC1_TM_sf"/>
</dbReference>
<sequence length="1258" mass="138314">MAPRRPQKVGQMVETSTVAEKDDDEQKKNIVKALPFFKLLSYADVVDWILIGLGAIGSIVHGMALPVGYFLLGKALNAFGNNIDDIDAMVKALKKVIPFVWYMAIATFPAGILEIGCWMYTSERQLMRLRLAYLRAVLNQEIGAFDTELTSGKVISGISNHMSVIQDAIGEKLGHFTSSCATFFVGIVIAAICSWEVALLCLVVVPLILIIGATYTKKMNSISTTKMIFHSEATSMIEQTISHIKTVYAFVGESSAIKSFTENMENQYIVSKEEALVKGVGTGMFQTVSFCSWALIVWVGAVVVRAGRATGGDIIAAVMSILFGAISLTYAAPDMQIFNQATAAGYEVFQVIQRKPLIRNESKGKMPRKIKGDIELRDVHFSYPSRPEKPILQGLSLSIPAGKTVALVGSSGCGKSTVISLVSRFYDPSGGGIFIDHRNIKDLDLKFLRRNIGAVTQEPSLFAGTIKDNLKVGKMDADDQEIQRAAVMSNAHSFISQLPNQYLTEVGERGVQLSGGQKQRIAIARAILKNPPILLLDEATSALDSESEKLVQEALETAMQGRTVILIAHRLSTVVNADIIAVVENGQVAETGTHQSLLDTSRFYGALFSMQNLEPVPESRAKISKNRSARQEDFPDETRPPLVEVQGEVQITEHSVLKEQNKMRSRKRNIFFRIWFGLKKRDLVKIAIGSCAAAFSGISKPFFGYFIITIGVAYFKEDAKRKVGHFSAIFTAIGLISLFSHTFQHFFFGIVGEKAMANLRRALYLGVLRNEVGWFDKSENTVGSLTSRIISDTSMVKVIIADRMSVILQCVSSILIATVVSMKVNWRMSLVAWAVTPCHFIGGLIQAKSAKGFSGDYSAAHSELVALASESTTNIKTIASFCHEKQVLRKAKISLEIQNKNYRKESIKYGVIQGCSLCLWNIAHAIALWYTTLLIERRQASFENGIRSYQIFSLTVPSITELYTLIPTVISAIYTLTPAFKTLDRKTEIEPDTPDDSQPETIQGNVEFENVKFKYPSRPAITVLDNFSLQIEAGSKVAFVGPSGAGKSSVLALLLRFYDPQAGKVLIDGKDIQNYNLRWLRTQIGLVQQEPLLFNCSIRDNICYGNNGASESEIVEVAKEANIHEFVSNLPNGYNTVVGEKGCQLSGGQKQRIAIARTLLKRPAILLLDEATSALDADSERIIVNALKAINLKEDSGLCSRTTQITVAHRLSTVINSDTIIVMDKGKVVEMGSHSTLITAEAGLYSRLFRLQSFEETS</sequence>
<feature type="transmembrane region" description="Helical" evidence="13">
    <location>
        <begin position="99"/>
        <end position="120"/>
    </location>
</feature>
<feature type="domain" description="ABC transporter" evidence="14">
    <location>
        <begin position="374"/>
        <end position="610"/>
    </location>
</feature>
<dbReference type="InterPro" id="IPR003439">
    <property type="entry name" value="ABC_transporter-like_ATP-bd"/>
</dbReference>
<dbReference type="Pfam" id="PF00005">
    <property type="entry name" value="ABC_tran"/>
    <property type="match status" value="2"/>
</dbReference>
<dbReference type="InterPro" id="IPR011527">
    <property type="entry name" value="ABC1_TM_dom"/>
</dbReference>
<keyword evidence="4 13" id="KW-0812">Transmembrane</keyword>
<evidence type="ECO:0000259" key="14">
    <source>
        <dbReference type="PROSITE" id="PS50893"/>
    </source>
</evidence>
<evidence type="ECO:0000256" key="10">
    <source>
        <dbReference type="ARBA" id="ARBA00023180"/>
    </source>
</evidence>
<keyword evidence="17" id="KW-1185">Reference proteome</keyword>
<dbReference type="CDD" id="cd18578">
    <property type="entry name" value="ABC_6TM_Pgp_ABCB1_D2_like"/>
    <property type="match status" value="1"/>
</dbReference>
<dbReference type="FunFam" id="3.40.50.300:FF:000205">
    <property type="entry name" value="ABC transporter B family member 4"/>
    <property type="match status" value="1"/>
</dbReference>
<dbReference type="SUPFAM" id="SSF90123">
    <property type="entry name" value="ABC transporter transmembrane region"/>
    <property type="match status" value="2"/>
</dbReference>
<dbReference type="Pfam" id="PF00664">
    <property type="entry name" value="ABC_membrane"/>
    <property type="match status" value="2"/>
</dbReference>
<feature type="transmembrane region" description="Helical" evidence="13">
    <location>
        <begin position="314"/>
        <end position="332"/>
    </location>
</feature>
<comment type="subunit">
    <text evidence="11">Interacts with 1-naphthylphthalamic acid (NPA).</text>
</comment>
<feature type="transmembrane region" description="Helical" evidence="13">
    <location>
        <begin position="728"/>
        <end position="751"/>
    </location>
</feature>
<evidence type="ECO:0000313" key="17">
    <source>
        <dbReference type="Proteomes" id="UP001603857"/>
    </source>
</evidence>
<proteinExistence type="inferred from homology"/>